<evidence type="ECO:0000256" key="5">
    <source>
        <dbReference type="RuleBase" id="RU364012"/>
    </source>
</evidence>
<keyword evidence="2 5" id="KW-0217">Developmental protein</keyword>
<comment type="similarity">
    <text evidence="1 5">Belongs to the Frigida family.</text>
</comment>
<proteinExistence type="inferred from homology"/>
<dbReference type="RefSeq" id="XP_052116864.1">
    <property type="nucleotide sequence ID" value="XM_052260904.1"/>
</dbReference>
<evidence type="ECO:0000256" key="6">
    <source>
        <dbReference type="SAM" id="MobiDB-lite"/>
    </source>
</evidence>
<reference evidence="8" key="2">
    <citation type="submission" date="2025-08" db="UniProtKB">
        <authorList>
            <consortium name="RefSeq"/>
        </authorList>
    </citation>
    <scope>IDENTIFICATION</scope>
    <source>
        <tissue evidence="8">Whole plant</tissue>
    </source>
</reference>
<feature type="region of interest" description="Disordered" evidence="6">
    <location>
        <begin position="328"/>
        <end position="375"/>
    </location>
</feature>
<dbReference type="AlphaFoldDB" id="A0A9C6TXY4"/>
<dbReference type="Pfam" id="PF07899">
    <property type="entry name" value="Frigida"/>
    <property type="match status" value="1"/>
</dbReference>
<dbReference type="PANTHER" id="PTHR31791">
    <property type="entry name" value="FRIGIDA-LIKE PROTEIN 3-RELATED"/>
    <property type="match status" value="1"/>
</dbReference>
<feature type="compositionally biased region" description="Low complexity" evidence="6">
    <location>
        <begin position="328"/>
        <end position="351"/>
    </location>
</feature>
<keyword evidence="7" id="KW-1185">Reference proteome</keyword>
<name>A0A9C6TXY4_ARADU</name>
<dbReference type="PANTHER" id="PTHR31791:SF47">
    <property type="entry name" value="INACTIVE FRIGIDA-LIKE PROTEIN 2"/>
    <property type="match status" value="1"/>
</dbReference>
<evidence type="ECO:0000256" key="1">
    <source>
        <dbReference type="ARBA" id="ARBA00008956"/>
    </source>
</evidence>
<evidence type="ECO:0000256" key="2">
    <source>
        <dbReference type="ARBA" id="ARBA00022473"/>
    </source>
</evidence>
<dbReference type="KEGG" id="adu:107464496"/>
<organism evidence="7 8">
    <name type="scientific">Arachis duranensis</name>
    <name type="common">Wild peanut</name>
    <dbReference type="NCBI Taxonomy" id="130453"/>
    <lineage>
        <taxon>Eukaryota</taxon>
        <taxon>Viridiplantae</taxon>
        <taxon>Streptophyta</taxon>
        <taxon>Embryophyta</taxon>
        <taxon>Tracheophyta</taxon>
        <taxon>Spermatophyta</taxon>
        <taxon>Magnoliopsida</taxon>
        <taxon>eudicotyledons</taxon>
        <taxon>Gunneridae</taxon>
        <taxon>Pentapetalae</taxon>
        <taxon>rosids</taxon>
        <taxon>fabids</taxon>
        <taxon>Fabales</taxon>
        <taxon>Fabaceae</taxon>
        <taxon>Papilionoideae</taxon>
        <taxon>50 kb inversion clade</taxon>
        <taxon>dalbergioids sensu lato</taxon>
        <taxon>Dalbergieae</taxon>
        <taxon>Pterocarpus clade</taxon>
        <taxon>Arachis</taxon>
    </lineage>
</organism>
<gene>
    <name evidence="8" type="primary">LOC107464496</name>
</gene>
<dbReference type="Proteomes" id="UP000515211">
    <property type="component" value="Chromosome 1"/>
</dbReference>
<dbReference type="GO" id="GO:0030154">
    <property type="term" value="P:cell differentiation"/>
    <property type="evidence" value="ECO:0007669"/>
    <property type="project" value="UniProtKB-KW"/>
</dbReference>
<evidence type="ECO:0000313" key="7">
    <source>
        <dbReference type="Proteomes" id="UP000515211"/>
    </source>
</evidence>
<keyword evidence="3 5" id="KW-0221">Differentiation</keyword>
<accession>A0A9C6TXY4</accession>
<sequence length="445" mass="50377">MSSASPPPSTPAKDTNLPQLETYEHFSACVFPQNYVVSGSVMPRYALSVLCEKMDGVGLRNYLFAHFKDRIKVQAELPGALRCAPEPGKMVLEALQGFHGGSGFNDAELKKVRKCCLMLMKQLRIANAWLSSKTREKALEAAREWKERLVAIDSGNTLVALGFLHLVSAFGLVSEFILDELVDCSLGATIHEEFPELCRITGLADRVPDIVQKLINRGKHILAVKYVFEFNLVDKISPVAILKDCVEESKELSKRLTEEGKTLIETTAREIHALKSVIKTIEYHKLESEYPRAIVDQRIEEVRRHKSMIKKKLKMKRRACAQASTAKLLLHQQQHQPQQPQRKMQMQRQQQSEFKRPRTQTPNAVGHSAIQKNNVNEGDLTTHQYQYCCEEPLVHSSVCLFQEHLNPYMNSTAVQFGMVDLSGSEEGTRLVAQPYRVSYQKSIPF</sequence>
<dbReference type="GO" id="GO:0009908">
    <property type="term" value="P:flower development"/>
    <property type="evidence" value="ECO:0007669"/>
    <property type="project" value="UniProtKB-KW"/>
</dbReference>
<evidence type="ECO:0000256" key="4">
    <source>
        <dbReference type="ARBA" id="ARBA00023089"/>
    </source>
</evidence>
<evidence type="ECO:0000313" key="8">
    <source>
        <dbReference type="RefSeq" id="XP_052116864.1"/>
    </source>
</evidence>
<dbReference type="InterPro" id="IPR012474">
    <property type="entry name" value="Frigida"/>
</dbReference>
<protein>
    <recommendedName>
        <fullName evidence="5">FRIGIDA-like protein</fullName>
    </recommendedName>
</protein>
<evidence type="ECO:0000256" key="3">
    <source>
        <dbReference type="ARBA" id="ARBA00022782"/>
    </source>
</evidence>
<dbReference type="GeneID" id="107464496"/>
<keyword evidence="4 5" id="KW-0287">Flowering</keyword>
<reference evidence="7" key="1">
    <citation type="journal article" date="2016" name="Nat. Genet.">
        <title>The genome sequences of Arachis duranensis and Arachis ipaensis, the diploid ancestors of cultivated peanut.</title>
        <authorList>
            <person name="Bertioli D.J."/>
            <person name="Cannon S.B."/>
            <person name="Froenicke L."/>
            <person name="Huang G."/>
            <person name="Farmer A.D."/>
            <person name="Cannon E.K."/>
            <person name="Liu X."/>
            <person name="Gao D."/>
            <person name="Clevenger J."/>
            <person name="Dash S."/>
            <person name="Ren L."/>
            <person name="Moretzsohn M.C."/>
            <person name="Shirasawa K."/>
            <person name="Huang W."/>
            <person name="Vidigal B."/>
            <person name="Abernathy B."/>
            <person name="Chu Y."/>
            <person name="Niederhuth C.E."/>
            <person name="Umale P."/>
            <person name="Araujo A.C."/>
            <person name="Kozik A."/>
            <person name="Kim K.D."/>
            <person name="Burow M.D."/>
            <person name="Varshney R.K."/>
            <person name="Wang X."/>
            <person name="Zhang X."/>
            <person name="Barkley N."/>
            <person name="Guimaraes P.M."/>
            <person name="Isobe S."/>
            <person name="Guo B."/>
            <person name="Liao B."/>
            <person name="Stalker H.T."/>
            <person name="Schmitz R.J."/>
            <person name="Scheffler B.E."/>
            <person name="Leal-Bertioli S.C."/>
            <person name="Xun X."/>
            <person name="Jackson S.A."/>
            <person name="Michelmore R."/>
            <person name="Ozias-Akins P."/>
        </authorList>
    </citation>
    <scope>NUCLEOTIDE SEQUENCE [LARGE SCALE GENOMIC DNA]</scope>
    <source>
        <strain evidence="7">cv. V14167</strain>
    </source>
</reference>